<comment type="caution">
    <text evidence="2">The sequence shown here is derived from an EMBL/GenBank/DDBJ whole genome shotgun (WGS) entry which is preliminary data.</text>
</comment>
<proteinExistence type="predicted"/>
<evidence type="ECO:0000256" key="1">
    <source>
        <dbReference type="SAM" id="MobiDB-lite"/>
    </source>
</evidence>
<dbReference type="Proteomes" id="UP001465755">
    <property type="component" value="Unassembled WGS sequence"/>
</dbReference>
<keyword evidence="3" id="KW-1185">Reference proteome</keyword>
<sequence>MNNMQTIEALFARMATAVGDARPKTPTSAPGTSRPRHSSSSKAKGGKFDIVNIDGLQNFLKLRTKLSITDQLSAEVGADWNVRNNNALPQAALFYEILRGKENELGQKKHFGTLRMTLDRIAIRKPFDLQREKWGGRLNVTAGSTFDGTPEIGFDVDKVRPAWALLIPAAVIFLAGKPLAGSRSFGTVRTRLPWISEDAVGRGEGMGKLTRKGNGLQIGISQLNGVLRL</sequence>
<evidence type="ECO:0000313" key="3">
    <source>
        <dbReference type="Proteomes" id="UP001465755"/>
    </source>
</evidence>
<accession>A0AAW1Q2V3</accession>
<organism evidence="2 3">
    <name type="scientific">Symbiochloris irregularis</name>
    <dbReference type="NCBI Taxonomy" id="706552"/>
    <lineage>
        <taxon>Eukaryota</taxon>
        <taxon>Viridiplantae</taxon>
        <taxon>Chlorophyta</taxon>
        <taxon>core chlorophytes</taxon>
        <taxon>Trebouxiophyceae</taxon>
        <taxon>Trebouxiales</taxon>
        <taxon>Trebouxiaceae</taxon>
        <taxon>Symbiochloris</taxon>
    </lineage>
</organism>
<feature type="region of interest" description="Disordered" evidence="1">
    <location>
        <begin position="18"/>
        <end position="45"/>
    </location>
</feature>
<dbReference type="EMBL" id="JALJOQ010000001">
    <property type="protein sequence ID" value="KAK9815137.1"/>
    <property type="molecule type" value="Genomic_DNA"/>
</dbReference>
<gene>
    <name evidence="2" type="ORF">WJX73_008609</name>
</gene>
<name>A0AAW1Q2V3_9CHLO</name>
<protein>
    <submittedName>
        <fullName evidence="2">Uncharacterized protein</fullName>
    </submittedName>
</protein>
<dbReference type="AlphaFoldDB" id="A0AAW1Q2V3"/>
<evidence type="ECO:0000313" key="2">
    <source>
        <dbReference type="EMBL" id="KAK9815137.1"/>
    </source>
</evidence>
<reference evidence="2 3" key="1">
    <citation type="journal article" date="2024" name="Nat. Commun.">
        <title>Phylogenomics reveals the evolutionary origins of lichenization in chlorophyte algae.</title>
        <authorList>
            <person name="Puginier C."/>
            <person name="Libourel C."/>
            <person name="Otte J."/>
            <person name="Skaloud P."/>
            <person name="Haon M."/>
            <person name="Grisel S."/>
            <person name="Petersen M."/>
            <person name="Berrin J.G."/>
            <person name="Delaux P.M."/>
            <person name="Dal Grande F."/>
            <person name="Keller J."/>
        </authorList>
    </citation>
    <scope>NUCLEOTIDE SEQUENCE [LARGE SCALE GENOMIC DNA]</scope>
    <source>
        <strain evidence="2 3">SAG 2036</strain>
    </source>
</reference>